<keyword evidence="1" id="KW-0812">Transmembrane</keyword>
<feature type="transmembrane region" description="Helical" evidence="1">
    <location>
        <begin position="31"/>
        <end position="53"/>
    </location>
</feature>
<evidence type="ECO:0000313" key="3">
    <source>
        <dbReference type="Proteomes" id="UP000784128"/>
    </source>
</evidence>
<evidence type="ECO:0008006" key="4">
    <source>
        <dbReference type="Google" id="ProtNLM"/>
    </source>
</evidence>
<name>A0ABS5U852_9BACT</name>
<dbReference type="Proteomes" id="UP000784128">
    <property type="component" value="Unassembled WGS sequence"/>
</dbReference>
<gene>
    <name evidence="2" type="ORF">KJB30_08665</name>
</gene>
<keyword evidence="1" id="KW-0472">Membrane</keyword>
<reference evidence="2 3" key="1">
    <citation type="submission" date="2021-05" db="EMBL/GenBank/DDBJ databases">
        <title>The draft genome of Geobacter chapellei DSM 13688.</title>
        <authorList>
            <person name="Xu Z."/>
            <person name="Masuda Y."/>
            <person name="Itoh H."/>
            <person name="Senoo K."/>
        </authorList>
    </citation>
    <scope>NUCLEOTIDE SEQUENCE [LARGE SCALE GENOMIC DNA]</scope>
    <source>
        <strain evidence="2 3">DSM 13688</strain>
    </source>
</reference>
<keyword evidence="1" id="KW-1133">Transmembrane helix</keyword>
<dbReference type="InterPro" id="IPR011990">
    <property type="entry name" value="TPR-like_helical_dom_sf"/>
</dbReference>
<proteinExistence type="predicted"/>
<feature type="transmembrane region" description="Helical" evidence="1">
    <location>
        <begin position="65"/>
        <end position="89"/>
    </location>
</feature>
<comment type="caution">
    <text evidence="2">The sequence shown here is derived from an EMBL/GenBank/DDBJ whole genome shotgun (WGS) entry which is preliminary data.</text>
</comment>
<accession>A0ABS5U852</accession>
<protein>
    <recommendedName>
        <fullName evidence="4">Transmembrane protein</fullName>
    </recommendedName>
</protein>
<dbReference type="Gene3D" id="1.25.40.10">
    <property type="entry name" value="Tetratricopeptide repeat domain"/>
    <property type="match status" value="1"/>
</dbReference>
<evidence type="ECO:0000313" key="2">
    <source>
        <dbReference type="EMBL" id="MBT1071852.1"/>
    </source>
</evidence>
<feature type="transmembrane region" description="Helical" evidence="1">
    <location>
        <begin position="6"/>
        <end position="24"/>
    </location>
</feature>
<dbReference type="EMBL" id="JAHDYS010000007">
    <property type="protein sequence ID" value="MBT1071852.1"/>
    <property type="molecule type" value="Genomic_DNA"/>
</dbReference>
<dbReference type="RefSeq" id="WP_214298087.1">
    <property type="nucleotide sequence ID" value="NZ_JAHDYS010000007.1"/>
</dbReference>
<sequence length="331" mass="37305">MNNWLPFLIWIFSQVMAVLALFGSQPAWNRLLLFVTGHAIASACLSLLLTTALPRRVNDRRWSLALFFSFSFFIPILGSLGMLAALVYFRFFQRFEGRTEFSSVPMSPFMSESGTPATGMGEGGAWSRLRATQLPRQVRLKAIMAASSGGGPNTTRLLQLATSDSDDEIRLLAFNLSDRLEKLISSAISESLKALRATATEADRAPLCRKLAFSYWEMIFNDLATEELAAFFARQSLFYARQSFEITPIDAPLLVLMGRLHLWQGDVPSAEIAITNALEQGAPRDRVVPYLAEIAYRKRDYLSLKRYFETDPLLRHKPEIGQVAKFWMDIQ</sequence>
<organism evidence="2 3">
    <name type="scientific">Pelotalea chapellei</name>
    <dbReference type="NCBI Taxonomy" id="44671"/>
    <lineage>
        <taxon>Bacteria</taxon>
        <taxon>Pseudomonadati</taxon>
        <taxon>Thermodesulfobacteriota</taxon>
        <taxon>Desulfuromonadia</taxon>
        <taxon>Geobacterales</taxon>
        <taxon>Geobacteraceae</taxon>
        <taxon>Pelotalea</taxon>
    </lineage>
</organism>
<keyword evidence="3" id="KW-1185">Reference proteome</keyword>
<evidence type="ECO:0000256" key="1">
    <source>
        <dbReference type="SAM" id="Phobius"/>
    </source>
</evidence>